<evidence type="ECO:0000256" key="7">
    <source>
        <dbReference type="ARBA" id="ARBA00022723"/>
    </source>
</evidence>
<keyword evidence="6 15" id="KW-0645">Protease</keyword>
<evidence type="ECO:0000256" key="10">
    <source>
        <dbReference type="ARBA" id="ARBA00022825"/>
    </source>
</evidence>
<feature type="binding site" evidence="15">
    <location>
        <position position="477"/>
    </location>
    <ligand>
        <name>Ca(2+)</name>
        <dbReference type="ChEBI" id="CHEBI:29108"/>
    </ligand>
</feature>
<evidence type="ECO:0000256" key="8">
    <source>
        <dbReference type="ARBA" id="ARBA00022729"/>
    </source>
</evidence>
<evidence type="ECO:0000256" key="4">
    <source>
        <dbReference type="ARBA" id="ARBA00012462"/>
    </source>
</evidence>
<reference evidence="18" key="1">
    <citation type="journal article" date="2014" name="Proc. Natl. Acad. Sci. U.S.A.">
        <title>Extensive sampling of basidiomycete genomes demonstrates inadequacy of the white-rot/brown-rot paradigm for wood decay fungi.</title>
        <authorList>
            <person name="Riley R."/>
            <person name="Salamov A.A."/>
            <person name="Brown D.W."/>
            <person name="Nagy L.G."/>
            <person name="Floudas D."/>
            <person name="Held B.W."/>
            <person name="Levasseur A."/>
            <person name="Lombard V."/>
            <person name="Morin E."/>
            <person name="Otillar R."/>
            <person name="Lindquist E.A."/>
            <person name="Sun H."/>
            <person name="LaButti K.M."/>
            <person name="Schmutz J."/>
            <person name="Jabbour D."/>
            <person name="Luo H."/>
            <person name="Baker S.E."/>
            <person name="Pisabarro A.G."/>
            <person name="Walton J.D."/>
            <person name="Blanchette R.A."/>
            <person name="Henrissat B."/>
            <person name="Martin F."/>
            <person name="Cullen D."/>
            <person name="Hibbett D.S."/>
            <person name="Grigoriev I.V."/>
        </authorList>
    </citation>
    <scope>NUCLEOTIDE SEQUENCE [LARGE SCALE GENOMIC DNA]</scope>
    <source>
        <strain evidence="18">CBS 339.88</strain>
    </source>
</reference>
<evidence type="ECO:0000256" key="2">
    <source>
        <dbReference type="ARBA" id="ARBA00002451"/>
    </source>
</evidence>
<keyword evidence="18" id="KW-1185">Reference proteome</keyword>
<dbReference type="HOGENOM" id="CLU_013783_3_0_1"/>
<dbReference type="Proteomes" id="UP000027222">
    <property type="component" value="Unassembled WGS sequence"/>
</dbReference>
<dbReference type="Gene3D" id="3.40.50.200">
    <property type="entry name" value="Peptidase S8/S53 domain"/>
    <property type="match status" value="1"/>
</dbReference>
<comment type="function">
    <text evidence="2">Secreted tripeptidyl-peptidase which degrades proteins at acidic pHs and is involved in virulence.</text>
</comment>
<keyword evidence="9 15" id="KW-0378">Hydrolase</keyword>
<keyword evidence="8" id="KW-0732">Signal</keyword>
<dbReference type="PANTHER" id="PTHR14218:SF15">
    <property type="entry name" value="TRIPEPTIDYL-PEPTIDASE 1"/>
    <property type="match status" value="1"/>
</dbReference>
<dbReference type="CDD" id="cd04056">
    <property type="entry name" value="Peptidases_S53"/>
    <property type="match status" value="1"/>
</dbReference>
<dbReference type="FunFam" id="3.40.50.200:FF:000015">
    <property type="entry name" value="Tripeptidyl peptidase A"/>
    <property type="match status" value="1"/>
</dbReference>
<dbReference type="GO" id="GO:0008240">
    <property type="term" value="F:tripeptidyl-peptidase activity"/>
    <property type="evidence" value="ECO:0007669"/>
    <property type="project" value="UniProtKB-EC"/>
</dbReference>
<dbReference type="CDD" id="cd11377">
    <property type="entry name" value="Pro-peptidase_S53"/>
    <property type="match status" value="1"/>
</dbReference>
<evidence type="ECO:0000256" key="13">
    <source>
        <dbReference type="ARBA" id="ARBA00023145"/>
    </source>
</evidence>
<evidence type="ECO:0000313" key="18">
    <source>
        <dbReference type="Proteomes" id="UP000027222"/>
    </source>
</evidence>
<feature type="active site" description="Charge relay system" evidence="15">
    <location>
        <position position="227"/>
    </location>
</feature>
<dbReference type="InterPro" id="IPR015366">
    <property type="entry name" value="S53_propep"/>
</dbReference>
<evidence type="ECO:0000256" key="12">
    <source>
        <dbReference type="ARBA" id="ARBA00023026"/>
    </source>
</evidence>
<dbReference type="SUPFAM" id="SSF52743">
    <property type="entry name" value="Subtilisin-like"/>
    <property type="match status" value="1"/>
</dbReference>
<organism evidence="17 18">
    <name type="scientific">Galerina marginata (strain CBS 339.88)</name>
    <dbReference type="NCBI Taxonomy" id="685588"/>
    <lineage>
        <taxon>Eukaryota</taxon>
        <taxon>Fungi</taxon>
        <taxon>Dikarya</taxon>
        <taxon>Basidiomycota</taxon>
        <taxon>Agaricomycotina</taxon>
        <taxon>Agaricomycetes</taxon>
        <taxon>Agaricomycetidae</taxon>
        <taxon>Agaricales</taxon>
        <taxon>Agaricineae</taxon>
        <taxon>Strophariaceae</taxon>
        <taxon>Galerina</taxon>
    </lineage>
</organism>
<evidence type="ECO:0000256" key="14">
    <source>
        <dbReference type="ARBA" id="ARBA00023180"/>
    </source>
</evidence>
<evidence type="ECO:0000256" key="15">
    <source>
        <dbReference type="PROSITE-ProRule" id="PRU01032"/>
    </source>
</evidence>
<dbReference type="GO" id="GO:0046872">
    <property type="term" value="F:metal ion binding"/>
    <property type="evidence" value="ECO:0007669"/>
    <property type="project" value="UniProtKB-UniRule"/>
</dbReference>
<dbReference type="EMBL" id="KL142406">
    <property type="protein sequence ID" value="KDR68708.1"/>
    <property type="molecule type" value="Genomic_DNA"/>
</dbReference>
<dbReference type="InterPro" id="IPR050819">
    <property type="entry name" value="Tripeptidyl-peptidase_I"/>
</dbReference>
<feature type="binding site" evidence="15">
    <location>
        <position position="497"/>
    </location>
    <ligand>
        <name>Ca(2+)</name>
        <dbReference type="ChEBI" id="CHEBI:29108"/>
    </ligand>
</feature>
<feature type="active site" description="Charge relay system" evidence="15">
    <location>
        <position position="223"/>
    </location>
</feature>
<comment type="subcellular location">
    <subcellularLocation>
        <location evidence="3">Secreted</location>
        <location evidence="3">Extracellular space</location>
    </subcellularLocation>
</comment>
<dbReference type="InterPro" id="IPR036852">
    <property type="entry name" value="Peptidase_S8/S53_dom_sf"/>
</dbReference>
<dbReference type="STRING" id="685588.A0A067SPJ7"/>
<dbReference type="SUPFAM" id="SSF54897">
    <property type="entry name" value="Protease propeptides/inhibitors"/>
    <property type="match status" value="1"/>
</dbReference>
<name>A0A067SPJ7_GALM3</name>
<sequence length="514" mass="55159">MEVSNPTHPRYGLHLIKEEAEAFMAPHADSTAAVNEWLDFHDVSPRAQRSKAGDWITLAVSIKEAERMLGTKYHVYKHVSSGEEVVRALRYSLPKELHSHIDVVAPTTYFGTLKSMRTSSFLKSNANATPITDQEALPDATVPLSCGTIITPACLRILYKTSTYRPNATNVNTLGIAGYLDEFANTADLQTFFKKFRKEAVGSAFQTVQVNGGGKDQARPGVEANLDIQYSTAITFPIPNIYYSTGGSPPFVPDNNTPKNTNEPYLDFMNYLLAQSTIPQTLSISYGENEQTVPYDYATKVCEMFSILGSMGTTVFFSSGDFGVGKGDCSTNDGKNENLFQPMFPASCPFVTTVGGTIKVNPETAVDFSGGGFSRYFAAPLYQSAAVNTFLAGLGDQYAGLFNKTGRAYPDISAQGASFQVVVGGRTVSVNGTSASTPTVAGVFSLLNDFRMSSGRPSLGFINPLIYSTASSGFTDITSGSNPGCGTKGFTAIKGWDPVTGLGTPNFPALQQLV</sequence>
<dbReference type="InterPro" id="IPR030400">
    <property type="entry name" value="Sedolisin_dom"/>
</dbReference>
<feature type="active site" description="Charge relay system" evidence="15">
    <location>
        <position position="434"/>
    </location>
</feature>
<evidence type="ECO:0000259" key="16">
    <source>
        <dbReference type="PROSITE" id="PS51695"/>
    </source>
</evidence>
<keyword evidence="10 15" id="KW-0720">Serine protease</keyword>
<gene>
    <name evidence="17" type="ORF">GALMADRAFT_1024767</name>
</gene>
<dbReference type="PANTHER" id="PTHR14218">
    <property type="entry name" value="PROTEASE S8 TRIPEPTIDYL PEPTIDASE I CLN2"/>
    <property type="match status" value="1"/>
</dbReference>
<dbReference type="GO" id="GO:0006508">
    <property type="term" value="P:proteolysis"/>
    <property type="evidence" value="ECO:0007669"/>
    <property type="project" value="UniProtKB-KW"/>
</dbReference>
<keyword evidence="13" id="KW-0865">Zymogen</keyword>
<protein>
    <recommendedName>
        <fullName evidence="4">tripeptidyl-peptidase II</fullName>
        <ecNumber evidence="4">3.4.14.10</ecNumber>
    </recommendedName>
</protein>
<comment type="cofactor">
    <cofactor evidence="15">
        <name>Ca(2+)</name>
        <dbReference type="ChEBI" id="CHEBI:29108"/>
    </cofactor>
    <text evidence="15">Binds 1 Ca(2+) ion per subunit.</text>
</comment>
<evidence type="ECO:0000256" key="3">
    <source>
        <dbReference type="ARBA" id="ARBA00004239"/>
    </source>
</evidence>
<feature type="binding site" evidence="15">
    <location>
        <position position="476"/>
    </location>
    <ligand>
        <name>Ca(2+)</name>
        <dbReference type="ChEBI" id="CHEBI:29108"/>
    </ligand>
</feature>
<dbReference type="InterPro" id="IPR000209">
    <property type="entry name" value="Peptidase_S8/S53_dom"/>
</dbReference>
<dbReference type="EC" id="3.4.14.10" evidence="4"/>
<dbReference type="OrthoDB" id="409122at2759"/>
<dbReference type="Pfam" id="PF00082">
    <property type="entry name" value="Peptidase_S8"/>
    <property type="match status" value="1"/>
</dbReference>
<dbReference type="PROSITE" id="PS51695">
    <property type="entry name" value="SEDOLISIN"/>
    <property type="match status" value="1"/>
</dbReference>
<keyword evidence="12" id="KW-0843">Virulence</keyword>
<accession>A0A067SPJ7</accession>
<dbReference type="AlphaFoldDB" id="A0A067SPJ7"/>
<evidence type="ECO:0000256" key="11">
    <source>
        <dbReference type="ARBA" id="ARBA00022837"/>
    </source>
</evidence>
<dbReference type="PROSITE" id="PS00138">
    <property type="entry name" value="SUBTILASE_SER"/>
    <property type="match status" value="1"/>
</dbReference>
<dbReference type="InterPro" id="IPR023828">
    <property type="entry name" value="Peptidase_S8_Ser-AS"/>
</dbReference>
<keyword evidence="14" id="KW-0325">Glycoprotein</keyword>
<evidence type="ECO:0000256" key="9">
    <source>
        <dbReference type="ARBA" id="ARBA00022801"/>
    </source>
</evidence>
<keyword evidence="7 15" id="KW-0479">Metal-binding</keyword>
<dbReference type="Pfam" id="PF09286">
    <property type="entry name" value="Pro-kuma_activ"/>
    <property type="match status" value="1"/>
</dbReference>
<keyword evidence="11 15" id="KW-0106">Calcium</keyword>
<evidence type="ECO:0000313" key="17">
    <source>
        <dbReference type="EMBL" id="KDR68708.1"/>
    </source>
</evidence>
<dbReference type="GO" id="GO:0004252">
    <property type="term" value="F:serine-type endopeptidase activity"/>
    <property type="evidence" value="ECO:0007669"/>
    <property type="project" value="UniProtKB-UniRule"/>
</dbReference>
<comment type="catalytic activity">
    <reaction evidence="1">
        <text>Release of an N-terminal tripeptide from a polypeptide.</text>
        <dbReference type="EC" id="3.4.14.10"/>
    </reaction>
</comment>
<evidence type="ECO:0000256" key="1">
    <source>
        <dbReference type="ARBA" id="ARBA00001910"/>
    </source>
</evidence>
<feature type="domain" description="Peptidase S53" evidence="16">
    <location>
        <begin position="149"/>
        <end position="514"/>
    </location>
</feature>
<evidence type="ECO:0000256" key="6">
    <source>
        <dbReference type="ARBA" id="ARBA00022670"/>
    </source>
</evidence>
<dbReference type="GO" id="GO:0005576">
    <property type="term" value="C:extracellular region"/>
    <property type="evidence" value="ECO:0007669"/>
    <property type="project" value="UniProtKB-SubCell"/>
</dbReference>
<proteinExistence type="predicted"/>
<dbReference type="SMART" id="SM00944">
    <property type="entry name" value="Pro-kuma_activ"/>
    <property type="match status" value="1"/>
</dbReference>
<feature type="binding site" evidence="15">
    <location>
        <position position="495"/>
    </location>
    <ligand>
        <name>Ca(2+)</name>
        <dbReference type="ChEBI" id="CHEBI:29108"/>
    </ligand>
</feature>
<keyword evidence="5" id="KW-0964">Secreted</keyword>
<evidence type="ECO:0000256" key="5">
    <source>
        <dbReference type="ARBA" id="ARBA00022525"/>
    </source>
</evidence>